<organism evidence="2 3">
    <name type="scientific">Bacillus yapensis</name>
    <dbReference type="NCBI Taxonomy" id="2492960"/>
    <lineage>
        <taxon>Bacteria</taxon>
        <taxon>Bacillati</taxon>
        <taxon>Bacillota</taxon>
        <taxon>Bacilli</taxon>
        <taxon>Bacillales</taxon>
        <taxon>Bacillaceae</taxon>
        <taxon>Bacillus</taxon>
    </lineage>
</organism>
<comment type="caution">
    <text evidence="2">The sequence shown here is derived from an EMBL/GenBank/DDBJ whole genome shotgun (WGS) entry which is preliminary data.</text>
</comment>
<dbReference type="OrthoDB" id="2885393at2"/>
<name>A0A3S0L5P4_9BACI</name>
<proteinExistence type="predicted"/>
<dbReference type="AlphaFoldDB" id="A0A3S0L5P4"/>
<evidence type="ECO:0000256" key="1">
    <source>
        <dbReference type="SAM" id="Phobius"/>
    </source>
</evidence>
<dbReference type="InterPro" id="IPR025912">
    <property type="entry name" value="YrvL"/>
</dbReference>
<feature type="transmembrane region" description="Helical" evidence="1">
    <location>
        <begin position="29"/>
        <end position="51"/>
    </location>
</feature>
<gene>
    <name evidence="2" type="ORF">EKG37_19080</name>
</gene>
<keyword evidence="1" id="KW-0472">Membrane</keyword>
<feature type="transmembrane region" description="Helical" evidence="1">
    <location>
        <begin position="110"/>
        <end position="129"/>
    </location>
</feature>
<dbReference type="EMBL" id="RXNT01000018">
    <property type="protein sequence ID" value="RTR27621.1"/>
    <property type="molecule type" value="Genomic_DNA"/>
</dbReference>
<protein>
    <recommendedName>
        <fullName evidence="4">Regulatory protein YrvL</fullName>
    </recommendedName>
</protein>
<sequence length="164" mass="18540">MKRARRIGVVRMDEKEDKPFKEETIGTKLFIIVTISLLLIGAIGFAIAIYYFGILGLFNLLGVSYDSFGSLLWFVLLYFLLGIIFEIFLKGLHKLMILANKFSKSQLKMGIFILTFLSNWAVISLLNSLMHTIEINTLTQIVISIILAIIEVTIDDDSKKNSSD</sequence>
<dbReference type="Pfam" id="PF14184">
    <property type="entry name" value="YrvL"/>
    <property type="match status" value="1"/>
</dbReference>
<reference evidence="2 3" key="1">
    <citation type="submission" date="2018-12" db="EMBL/GenBank/DDBJ databases">
        <title>Bacillus yapensis draft genome sequence.</title>
        <authorList>
            <person name="Yu L."/>
            <person name="Xu X."/>
            <person name="Tang X."/>
        </authorList>
    </citation>
    <scope>NUCLEOTIDE SEQUENCE [LARGE SCALE GENOMIC DNA]</scope>
    <source>
        <strain evidence="2 3">XXST-01</strain>
    </source>
</reference>
<keyword evidence="1" id="KW-0812">Transmembrane</keyword>
<evidence type="ECO:0000313" key="2">
    <source>
        <dbReference type="EMBL" id="RTR27621.1"/>
    </source>
</evidence>
<evidence type="ECO:0000313" key="3">
    <source>
        <dbReference type="Proteomes" id="UP000271374"/>
    </source>
</evidence>
<keyword evidence="1" id="KW-1133">Transmembrane helix</keyword>
<accession>A0A3S0L5P4</accession>
<feature type="transmembrane region" description="Helical" evidence="1">
    <location>
        <begin position="71"/>
        <end position="89"/>
    </location>
</feature>
<dbReference type="Proteomes" id="UP000271374">
    <property type="component" value="Unassembled WGS sequence"/>
</dbReference>
<feature type="transmembrane region" description="Helical" evidence="1">
    <location>
        <begin position="135"/>
        <end position="154"/>
    </location>
</feature>
<keyword evidence="3" id="KW-1185">Reference proteome</keyword>
<evidence type="ECO:0008006" key="4">
    <source>
        <dbReference type="Google" id="ProtNLM"/>
    </source>
</evidence>